<gene>
    <name evidence="2" type="ORF">G9W27_000549</name>
</gene>
<evidence type="ECO:0000259" key="1">
    <source>
        <dbReference type="Pfam" id="PF14206"/>
    </source>
</evidence>
<dbReference type="AlphaFoldDB" id="A0A5U8LEK2"/>
<sequence>MYSEFTRSEVVDFLSYYALFTLVIDDRVNFLHENGIIEEPSMILARKQVYNAELLDSYRISPLVRNKYLENKIKEITGNDIRIIDHPDSEITGVSCISCGYVVFENQEDSIFEMCPVCGWQSDELNEDGYSKLNDAYLNHYINTSLYKENVLKYIDVYIRK</sequence>
<organism evidence="2">
    <name type="scientific">Salmonella newport</name>
    <dbReference type="NCBI Taxonomy" id="108619"/>
    <lineage>
        <taxon>Bacteria</taxon>
        <taxon>Pseudomonadati</taxon>
        <taxon>Pseudomonadota</taxon>
        <taxon>Gammaproteobacteria</taxon>
        <taxon>Enterobacterales</taxon>
        <taxon>Enterobacteriaceae</taxon>
        <taxon>Salmonella</taxon>
    </lineage>
</organism>
<evidence type="ECO:0000313" key="2">
    <source>
        <dbReference type="EMBL" id="HAF0486687.1"/>
    </source>
</evidence>
<feature type="domain" description="Cysteine-rich CPCC" evidence="1">
    <location>
        <begin position="95"/>
        <end position="127"/>
    </location>
</feature>
<name>A0A5U8LEK2_SALNE</name>
<dbReference type="RefSeq" id="WP_023228805.1">
    <property type="nucleotide sequence ID" value="NZ_JAALIP010000005.1"/>
</dbReference>
<protein>
    <recommendedName>
        <fullName evidence="1">Cysteine-rich CPCC domain-containing protein</fullName>
    </recommendedName>
</protein>
<dbReference type="EMBL" id="DAATXE010000002">
    <property type="protein sequence ID" value="HAF0486687.1"/>
    <property type="molecule type" value="Genomic_DNA"/>
</dbReference>
<dbReference type="InterPro" id="IPR025983">
    <property type="entry name" value="Cys_rich_CPCC"/>
</dbReference>
<reference evidence="2" key="2">
    <citation type="submission" date="2018-07" db="EMBL/GenBank/DDBJ databases">
        <authorList>
            <consortium name="NCBI Pathogen Detection Project"/>
        </authorList>
    </citation>
    <scope>NUCLEOTIDE SEQUENCE</scope>
    <source>
        <strain evidence="2">BCW_2741</strain>
    </source>
</reference>
<dbReference type="Pfam" id="PF14206">
    <property type="entry name" value="Cys_rich_CPCC"/>
    <property type="match status" value="1"/>
</dbReference>
<reference evidence="2" key="1">
    <citation type="journal article" date="2018" name="Genome Biol.">
        <title>SKESA: strategic k-mer extension for scrupulous assemblies.</title>
        <authorList>
            <person name="Souvorov A."/>
            <person name="Agarwala R."/>
            <person name="Lipman D.J."/>
        </authorList>
    </citation>
    <scope>NUCLEOTIDE SEQUENCE</scope>
    <source>
        <strain evidence="2">BCW_2741</strain>
    </source>
</reference>
<comment type="caution">
    <text evidence="2">The sequence shown here is derived from an EMBL/GenBank/DDBJ whole genome shotgun (WGS) entry which is preliminary data.</text>
</comment>
<accession>A0A5U8LEK2</accession>
<proteinExistence type="predicted"/>